<dbReference type="RefSeq" id="WP_386094741.1">
    <property type="nucleotide sequence ID" value="NZ_JBHUOZ010000001.1"/>
</dbReference>
<dbReference type="InterPro" id="IPR001711">
    <property type="entry name" value="PLipase_C_Pinositol-sp_Y"/>
</dbReference>
<gene>
    <name evidence="4" type="ORF">ACFS6H_02185</name>
</gene>
<dbReference type="Gene3D" id="3.40.80.10">
    <property type="entry name" value="Peptidoglycan recognition protein-like"/>
    <property type="match status" value="1"/>
</dbReference>
<dbReference type="Gene3D" id="2.60.40.10">
    <property type="entry name" value="Immunoglobulins"/>
    <property type="match status" value="2"/>
</dbReference>
<dbReference type="EMBL" id="JBHUOZ010000001">
    <property type="protein sequence ID" value="MFD2918499.1"/>
    <property type="molecule type" value="Genomic_DNA"/>
</dbReference>
<evidence type="ECO:0000259" key="3">
    <source>
        <dbReference type="PROSITE" id="PS50008"/>
    </source>
</evidence>
<evidence type="ECO:0000256" key="2">
    <source>
        <dbReference type="SAM" id="SignalP"/>
    </source>
</evidence>
<keyword evidence="1 2" id="KW-0732">Signal</keyword>
<dbReference type="InterPro" id="IPR026444">
    <property type="entry name" value="Secre_tail"/>
</dbReference>
<dbReference type="Gene3D" id="3.20.20.80">
    <property type="entry name" value="Glycosidases"/>
    <property type="match status" value="1"/>
</dbReference>
<name>A0ABW5ZZP9_9BACT</name>
<dbReference type="SUPFAM" id="SSF55846">
    <property type="entry name" value="N-acetylmuramoyl-L-alanine amidase-like"/>
    <property type="match status" value="1"/>
</dbReference>
<dbReference type="SUPFAM" id="SSF51445">
    <property type="entry name" value="(Trans)glycosidases"/>
    <property type="match status" value="1"/>
</dbReference>
<reference evidence="5" key="1">
    <citation type="journal article" date="2019" name="Int. J. Syst. Evol. Microbiol.">
        <title>The Global Catalogue of Microorganisms (GCM) 10K type strain sequencing project: providing services to taxonomists for standard genome sequencing and annotation.</title>
        <authorList>
            <consortium name="The Broad Institute Genomics Platform"/>
            <consortium name="The Broad Institute Genome Sequencing Center for Infectious Disease"/>
            <person name="Wu L."/>
            <person name="Ma J."/>
        </authorList>
    </citation>
    <scope>NUCLEOTIDE SEQUENCE [LARGE SCALE GENOMIC DNA]</scope>
    <source>
        <strain evidence="5">KCTC 23299</strain>
    </source>
</reference>
<dbReference type="NCBIfam" id="TIGR04183">
    <property type="entry name" value="Por_Secre_tail"/>
    <property type="match status" value="1"/>
</dbReference>
<accession>A0ABW5ZZP9</accession>
<organism evidence="4 5">
    <name type="scientific">Terrimonas rubra</name>
    <dbReference type="NCBI Taxonomy" id="1035890"/>
    <lineage>
        <taxon>Bacteria</taxon>
        <taxon>Pseudomonadati</taxon>
        <taxon>Bacteroidota</taxon>
        <taxon>Chitinophagia</taxon>
        <taxon>Chitinophagales</taxon>
        <taxon>Chitinophagaceae</taxon>
        <taxon>Terrimonas</taxon>
    </lineage>
</organism>
<dbReference type="Pfam" id="PF17963">
    <property type="entry name" value="Big_9"/>
    <property type="match status" value="1"/>
</dbReference>
<dbReference type="Pfam" id="PF02638">
    <property type="entry name" value="GHL10"/>
    <property type="match status" value="1"/>
</dbReference>
<dbReference type="InterPro" id="IPR023346">
    <property type="entry name" value="Lysozyme-like_dom_sf"/>
</dbReference>
<evidence type="ECO:0000256" key="1">
    <source>
        <dbReference type="ARBA" id="ARBA00022729"/>
    </source>
</evidence>
<dbReference type="InterPro" id="IPR017853">
    <property type="entry name" value="GH"/>
</dbReference>
<dbReference type="Pfam" id="PF18962">
    <property type="entry name" value="Por_Secre_tail"/>
    <property type="match status" value="1"/>
</dbReference>
<dbReference type="Pfam" id="PF01510">
    <property type="entry name" value="Amidase_2"/>
    <property type="match status" value="1"/>
</dbReference>
<keyword evidence="5" id="KW-1185">Reference proteome</keyword>
<dbReference type="InterPro" id="IPR052177">
    <property type="entry name" value="Divisome_Glycosyl_Hydrolase"/>
</dbReference>
<dbReference type="Gene3D" id="2.60.40.3440">
    <property type="match status" value="1"/>
</dbReference>
<evidence type="ECO:0000313" key="4">
    <source>
        <dbReference type="EMBL" id="MFD2918499.1"/>
    </source>
</evidence>
<feature type="chain" id="PRO_5045576787" evidence="2">
    <location>
        <begin position="22"/>
        <end position="1545"/>
    </location>
</feature>
<evidence type="ECO:0000313" key="5">
    <source>
        <dbReference type="Proteomes" id="UP001597511"/>
    </source>
</evidence>
<dbReference type="CDD" id="cd06583">
    <property type="entry name" value="PGRP"/>
    <property type="match status" value="1"/>
</dbReference>
<dbReference type="Proteomes" id="UP001597511">
    <property type="component" value="Unassembled WGS sequence"/>
</dbReference>
<feature type="domain" description="PI-PLC Y-box" evidence="3">
    <location>
        <begin position="942"/>
        <end position="973"/>
    </location>
</feature>
<sequence length="1545" mass="169659">MRLRFTLVTCLLLFLCSIAFSQQPSRFQTDDSLYSLAKKYVRSPIKKITHANGDVFLQRDMTPYLSSKLSHNPADYPANDDYGHDHGSDQLIEFLNRPHPNVATLQKYFTQAAAEFNVPVSLLHATAQVQSNWAQVSSSMYGSWGVMGIIENQFVQQISEAAALLNTTADAIKTNARTNIRAAAALLAKYQQGKPASSNPTDWFDAMKKLTGLTDEKLQHELAVRIYDVITHGSKTVTLWQEIINIPPAGYQLEQSVMFPAPETPVNNPPSASREFRLDYPLAVYNFTTCNYGARTNPSVVNFYFIHYVATGTYQGAINWFKDCSSSVSAHYVIRNTDGVVSQVVAESSRAFSQGVNLYNQEGIGVEHEVLATNLAMWDSEPMLNSAARLAANVCDRWGIPRTRRVTDGEKGIYGHSDIRSTDCPNLTPERWTVLLNKIAAATPVTTLNRPVLQTVMSQPNSTQVTASWLKSNDFGLVGYRLYYATNDAATTWALAANETTLTANTTSVTLQPSQFIVPPTGNVHHFRITAIVNNQVNPIMESPPSDAYSRSSGTTGQKVLIVDGYDRPNGSYTGGSHIFSTMYFRALRDNEALQINSVANEVVETGAVNLRDYDIVVWYVGDESSVEEVFSTAEKNAIKNYLDNGGKILISGSEIAYNVSRPASATYDAEFATTYLRSTYVADGAANYTPATGIAGTMFEGLNIPFGITYPEDFPDAIEATNGGVNILNYAIANRRGGVGYKGIFKTTTPGTVIFLSFTLETAAQTSITSFMDKALDYFAAPYPTTPPLAIDDNAGAQSGIAQHISILNNDIKYGVAIDTASIAITTEPLSGTATISPNGYIIYVSNAGFTGTDQFSYQMKNKNGQLSNIATVTITVTSTCGSQEAEPDPNRPKRELRGSWVSSVSNIDWPSSRTLTTAQQQAELVKILDSLQATNINTVFLQVRPEADALYASNYEPWSYWLTNAQGTAPNPLWDPLQFAIDGAHARGMELHAWINPFRAKQSTPALASGHVASQHPDWTFVSGTITMLNPGIPQVRKYITDVVADIAGRYNVDGIHFDDYFYPYAGMTGQDDATYTTYNPGNITNINDWRRDNINRLIAQVYDTIQYINNNNSRNVIFGVSPFGIWKSGTPAGITGTSSFSSIYCDPIAWLQAGKVDYIAPQLYWKITGAQDYAALSQWWNDQGVLYNRFIYPGLALYKMADDNNWAGTEIENQISLNKAASREQIKGQILFSNKQLMGNVKNIKTLLQNNHYQYKALNPILNWKETICPNPPSGANIAKDTLYWNAPEAAADGDLAKKYVVYRFANAAQALSQANNSKHIYAITNNTKVHIPLPVGGGLGNYYVVSSVDKNNNESAVSNGVTYSLPVVGLQLNVVLNGNVSNLDWSTLSETNSSYFAIERSTDSVNFKRLTSVAAAGNSTDPLQYRDVDVLNTIGVYHYRIRMVSSNGTITYSNIVTVRYGNNYENVLVAPNPFTTGFTVYNLQNATTIQVINLAGQTMLTEQLTGQSVHRIEAPALAPGVYQVKVTFANKKTTVVKVVKL</sequence>
<protein>
    <submittedName>
        <fullName evidence="4">Family 10 glycosylhydrolase</fullName>
    </submittedName>
</protein>
<proteinExistence type="predicted"/>
<dbReference type="InterPro" id="IPR013783">
    <property type="entry name" value="Ig-like_fold"/>
</dbReference>
<dbReference type="InterPro" id="IPR003790">
    <property type="entry name" value="GHL10"/>
</dbReference>
<feature type="signal peptide" evidence="2">
    <location>
        <begin position="1"/>
        <end position="21"/>
    </location>
</feature>
<dbReference type="InterPro" id="IPR036505">
    <property type="entry name" value="Amidase/PGRP_sf"/>
</dbReference>
<dbReference type="SUPFAM" id="SSF53955">
    <property type="entry name" value="Lysozyme-like"/>
    <property type="match status" value="1"/>
</dbReference>
<dbReference type="SMART" id="SM00644">
    <property type="entry name" value="Ami_2"/>
    <property type="match status" value="1"/>
</dbReference>
<dbReference type="PANTHER" id="PTHR43405">
    <property type="entry name" value="GLYCOSYL HYDROLASE DIGH"/>
    <property type="match status" value="1"/>
</dbReference>
<dbReference type="PANTHER" id="PTHR43405:SF1">
    <property type="entry name" value="GLYCOSYL HYDROLASE DIGH"/>
    <property type="match status" value="1"/>
</dbReference>
<dbReference type="InterPro" id="IPR002502">
    <property type="entry name" value="Amidase_domain"/>
</dbReference>
<dbReference type="Gene3D" id="1.10.530.10">
    <property type="match status" value="1"/>
</dbReference>
<dbReference type="PROSITE" id="PS50008">
    <property type="entry name" value="PIPLC_Y_DOMAIN"/>
    <property type="match status" value="1"/>
</dbReference>
<comment type="caution">
    <text evidence="4">The sequence shown here is derived from an EMBL/GenBank/DDBJ whole genome shotgun (WGS) entry which is preliminary data.</text>
</comment>